<dbReference type="EMBL" id="NMUH01001655">
    <property type="protein sequence ID" value="MQL94277.1"/>
    <property type="molecule type" value="Genomic_DNA"/>
</dbReference>
<evidence type="ECO:0000313" key="2">
    <source>
        <dbReference type="EMBL" id="MQL94277.1"/>
    </source>
</evidence>
<feature type="compositionally biased region" description="Polar residues" evidence="1">
    <location>
        <begin position="277"/>
        <end position="289"/>
    </location>
</feature>
<dbReference type="AlphaFoldDB" id="A0A843VIL3"/>
<feature type="non-terminal residue" evidence="2">
    <location>
        <position position="1"/>
    </location>
</feature>
<accession>A0A843VIL3</accession>
<protein>
    <submittedName>
        <fullName evidence="2">Uncharacterized protein</fullName>
    </submittedName>
</protein>
<sequence length="530" mass="57659">VGKQLQASPSRRLGLNFIADRANASPPGPDFIASQHVEDALLKITSNNASHLLYLSNVAVSTCETVASGHQVLEAPPLLGPSSSPVALETPVLPNLAEAATSSRAFPPLGPSSSPAARGAPKATAKCHLPAVDPTPTVPSTPGLADGPWRPPNSPAIPSPPAASFVQALMRSMFPPALPLAIHPPAFTDAGEPAVFFSVEEINISCKPLELAVIARTPQGRPPFQEIRYHLQQRFKFQEDFLLSALDKHHLLIKFQNKEDFLQNDMSPTDELDVNSPGAQNNPPPSDNANTPLLCSTLTHHIDSSLVDDTTVYPGAQNVQVAAKTAAQDDVHPVFAEMPVQKSEPEHVTDAPTAVHPLDSMRATYEGDQDPVSLEGVHANSATVPASALFLSLVFSKQKIFRNPSLPKLKVSGRHEVVCLGMLAPRKFMERRRRKTEVFKDAADEADQMNWRRLMREIENEGSVVSILRNRRSRGSPLKRDIVLGTLTRFKQLKKWNLVSELLQLSVATCLGPKRKQADSDKSQIFSHHM</sequence>
<comment type="caution">
    <text evidence="2">The sequence shown here is derived from an EMBL/GenBank/DDBJ whole genome shotgun (WGS) entry which is preliminary data.</text>
</comment>
<feature type="region of interest" description="Disordered" evidence="1">
    <location>
        <begin position="104"/>
        <end position="133"/>
    </location>
</feature>
<gene>
    <name evidence="2" type="ORF">Taro_026935</name>
</gene>
<organism evidence="2 3">
    <name type="scientific">Colocasia esculenta</name>
    <name type="common">Wild taro</name>
    <name type="synonym">Arum esculentum</name>
    <dbReference type="NCBI Taxonomy" id="4460"/>
    <lineage>
        <taxon>Eukaryota</taxon>
        <taxon>Viridiplantae</taxon>
        <taxon>Streptophyta</taxon>
        <taxon>Embryophyta</taxon>
        <taxon>Tracheophyta</taxon>
        <taxon>Spermatophyta</taxon>
        <taxon>Magnoliopsida</taxon>
        <taxon>Liliopsida</taxon>
        <taxon>Araceae</taxon>
        <taxon>Aroideae</taxon>
        <taxon>Colocasieae</taxon>
        <taxon>Colocasia</taxon>
    </lineage>
</organism>
<evidence type="ECO:0000256" key="1">
    <source>
        <dbReference type="SAM" id="MobiDB-lite"/>
    </source>
</evidence>
<keyword evidence="3" id="KW-1185">Reference proteome</keyword>
<proteinExistence type="predicted"/>
<evidence type="ECO:0000313" key="3">
    <source>
        <dbReference type="Proteomes" id="UP000652761"/>
    </source>
</evidence>
<feature type="region of interest" description="Disordered" evidence="1">
    <location>
        <begin position="264"/>
        <end position="289"/>
    </location>
</feature>
<dbReference type="Proteomes" id="UP000652761">
    <property type="component" value="Unassembled WGS sequence"/>
</dbReference>
<name>A0A843VIL3_COLES</name>
<reference evidence="2" key="1">
    <citation type="submission" date="2017-07" db="EMBL/GenBank/DDBJ databases">
        <title>Taro Niue Genome Assembly and Annotation.</title>
        <authorList>
            <person name="Atibalentja N."/>
            <person name="Keating K."/>
            <person name="Fields C.J."/>
        </authorList>
    </citation>
    <scope>NUCLEOTIDE SEQUENCE</scope>
    <source>
        <strain evidence="2">Niue_2</strain>
        <tissue evidence="2">Leaf</tissue>
    </source>
</reference>